<dbReference type="EMBL" id="HBIW01008385">
    <property type="protein sequence ID" value="CAE0691668.1"/>
    <property type="molecule type" value="Transcribed_RNA"/>
</dbReference>
<dbReference type="InterPro" id="IPR055460">
    <property type="entry name" value="IFT52_central"/>
</dbReference>
<dbReference type="GO" id="GO:0042073">
    <property type="term" value="P:intraciliary transport"/>
    <property type="evidence" value="ECO:0007669"/>
    <property type="project" value="TreeGrafter"/>
</dbReference>
<dbReference type="Proteomes" id="UP000789595">
    <property type="component" value="Unassembled WGS sequence"/>
</dbReference>
<reference evidence="5" key="1">
    <citation type="submission" date="2021-01" db="EMBL/GenBank/DDBJ databases">
        <authorList>
            <person name="Corre E."/>
            <person name="Pelletier E."/>
            <person name="Niang G."/>
            <person name="Scheremetjew M."/>
            <person name="Finn R."/>
            <person name="Kale V."/>
            <person name="Holt S."/>
            <person name="Cochrane G."/>
            <person name="Meng A."/>
            <person name="Brown T."/>
            <person name="Cohen L."/>
        </authorList>
    </citation>
    <scope>NUCLEOTIDE SEQUENCE</scope>
    <source>
        <strain evidence="5">CCMP1756</strain>
    </source>
</reference>
<gene>
    <name evidence="5" type="ORF">PCAL00307_LOCUS7104</name>
    <name evidence="6" type="ORF">PECAL_5P03680</name>
</gene>
<dbReference type="Gene3D" id="6.10.250.2800">
    <property type="match status" value="1"/>
</dbReference>
<feature type="region of interest" description="Disordered" evidence="1">
    <location>
        <begin position="502"/>
        <end position="521"/>
    </location>
</feature>
<dbReference type="PANTHER" id="PTHR12969">
    <property type="entry name" value="NGD5/OSM-6/IFT52"/>
    <property type="match status" value="1"/>
</dbReference>
<sequence length="579" mass="63497">MPSEGKEDDKPKSRLRPKVVLLNASKREAFSPNSGFKRLFRRLRSSNYKPVNNRDDITAKLLEDADVLVTACPREKFTGEEIECIQAWLKKGGSLFCLSAEGGEEKYGGNMNDLLKPYGMSCSNDSVLRTVYYKYLHPKEVFVSHGVLQPSLVANKHLVISGKRKTKREQLKGDALKEATANGGGLSFVYPRGATLGIRRPARAVLSTGAISYPIHRTVCAAWEGKTDKDLPPKSPKPRVVAMGAAEMFADDWLDKEENNIVMDLLFKWLCRDDEAPSLVAAAPSQTSRPVKDRGLTRHSFDPGADATFELAEGEHHHAEADKEYARVPDIEALASRLRACLQEGEELPRNFAKLFNDALFRFDTDAIPEVVALYEQLNVKHEPLSLIPPTFECPLPPLLPATFPPALREPPPPPLDQFDLDEHFASKRERLAQLTNKCLQGNGVETDDDLDYYIREACDVVGATKVLADKTGDGAPPSAMRALAFVLAELVNFKKVNPGESEVNHERRAGEGEEPGENLSAGAILASSEPMKKRTQLKHLDGAPDAKSMALSPIAGGGEPSFQAEAKGGDGAEVMSFK</sequence>
<accession>A0A7S3ZRS8</accession>
<dbReference type="OrthoDB" id="10259368at2759"/>
<dbReference type="Pfam" id="PF23355">
    <property type="entry name" value="IFT52_GIFT"/>
    <property type="match status" value="1"/>
</dbReference>
<evidence type="ECO:0000313" key="7">
    <source>
        <dbReference type="Proteomes" id="UP000789595"/>
    </source>
</evidence>
<dbReference type="GO" id="GO:0060271">
    <property type="term" value="P:cilium assembly"/>
    <property type="evidence" value="ECO:0007669"/>
    <property type="project" value="TreeGrafter"/>
</dbReference>
<dbReference type="InterPro" id="IPR055458">
    <property type="entry name" value="IFT52_GIFT"/>
</dbReference>
<feature type="domain" description="Intraflagellar transport protein 52 C-terminal" evidence="2">
    <location>
        <begin position="425"/>
        <end position="471"/>
    </location>
</feature>
<dbReference type="InterPro" id="IPR039975">
    <property type="entry name" value="IFT52"/>
</dbReference>
<evidence type="ECO:0000259" key="2">
    <source>
        <dbReference type="Pfam" id="PF21178"/>
    </source>
</evidence>
<name>A0A7S3ZRS8_9STRA</name>
<feature type="region of interest" description="Disordered" evidence="1">
    <location>
        <begin position="528"/>
        <end position="579"/>
    </location>
</feature>
<dbReference type="GO" id="GO:0030992">
    <property type="term" value="C:intraciliary transport particle B"/>
    <property type="evidence" value="ECO:0007669"/>
    <property type="project" value="TreeGrafter"/>
</dbReference>
<keyword evidence="7" id="KW-1185">Reference proteome</keyword>
<feature type="domain" description="IFT52 GIFT" evidence="4">
    <location>
        <begin position="20"/>
        <end position="274"/>
    </location>
</feature>
<feature type="compositionally biased region" description="Basic and acidic residues" evidence="1">
    <location>
        <begin position="503"/>
        <end position="512"/>
    </location>
</feature>
<proteinExistence type="predicted"/>
<evidence type="ECO:0000313" key="5">
    <source>
        <dbReference type="EMBL" id="CAE0691668.1"/>
    </source>
</evidence>
<dbReference type="Pfam" id="PF23352">
    <property type="entry name" value="IFT52_central"/>
    <property type="match status" value="1"/>
</dbReference>
<evidence type="ECO:0008006" key="8">
    <source>
        <dbReference type="Google" id="ProtNLM"/>
    </source>
</evidence>
<evidence type="ECO:0000259" key="3">
    <source>
        <dbReference type="Pfam" id="PF23352"/>
    </source>
</evidence>
<protein>
    <recommendedName>
        <fullName evidence="8">Intraflagellar transport protein 52 homolog</fullName>
    </recommendedName>
</protein>
<feature type="domain" description="IFT52 central" evidence="3">
    <location>
        <begin position="334"/>
        <end position="414"/>
    </location>
</feature>
<evidence type="ECO:0000259" key="4">
    <source>
        <dbReference type="Pfam" id="PF23355"/>
    </source>
</evidence>
<dbReference type="AlphaFoldDB" id="A0A7S3ZRS8"/>
<dbReference type="GO" id="GO:0005929">
    <property type="term" value="C:cilium"/>
    <property type="evidence" value="ECO:0007669"/>
    <property type="project" value="TreeGrafter"/>
</dbReference>
<evidence type="ECO:0000256" key="1">
    <source>
        <dbReference type="SAM" id="MobiDB-lite"/>
    </source>
</evidence>
<dbReference type="Pfam" id="PF21178">
    <property type="entry name" value="Itf52_C"/>
    <property type="match status" value="1"/>
</dbReference>
<dbReference type="CDD" id="cd23683">
    <property type="entry name" value="IFT52_CTD"/>
    <property type="match status" value="1"/>
</dbReference>
<organism evidence="5">
    <name type="scientific">Pelagomonas calceolata</name>
    <dbReference type="NCBI Taxonomy" id="35677"/>
    <lineage>
        <taxon>Eukaryota</taxon>
        <taxon>Sar</taxon>
        <taxon>Stramenopiles</taxon>
        <taxon>Ochrophyta</taxon>
        <taxon>Pelagophyceae</taxon>
        <taxon>Pelagomonadales</taxon>
        <taxon>Pelagomonadaceae</taxon>
        <taxon>Pelagomonas</taxon>
    </lineage>
</organism>
<reference evidence="6" key="2">
    <citation type="submission" date="2021-11" db="EMBL/GenBank/DDBJ databases">
        <authorList>
            <consortium name="Genoscope - CEA"/>
            <person name="William W."/>
        </authorList>
    </citation>
    <scope>NUCLEOTIDE SEQUENCE</scope>
</reference>
<dbReference type="InterPro" id="IPR048643">
    <property type="entry name" value="Itf52_C"/>
</dbReference>
<dbReference type="PANTHER" id="PTHR12969:SF7">
    <property type="entry name" value="INTRAFLAGELLAR TRANSPORT PROTEIN 52 HOMOLOG"/>
    <property type="match status" value="1"/>
</dbReference>
<evidence type="ECO:0000313" key="6">
    <source>
        <dbReference type="EMBL" id="CAH0375820.1"/>
    </source>
</evidence>
<dbReference type="EMBL" id="CAKKNE010000005">
    <property type="protein sequence ID" value="CAH0375820.1"/>
    <property type="molecule type" value="Genomic_DNA"/>
</dbReference>
<dbReference type="GO" id="GO:0005814">
    <property type="term" value="C:centriole"/>
    <property type="evidence" value="ECO:0007669"/>
    <property type="project" value="TreeGrafter"/>
</dbReference>